<organism evidence="9 10">
    <name type="scientific">Campylobacter subantarcticus LMG 24374</name>
    <dbReference type="NCBI Taxonomy" id="1388751"/>
    <lineage>
        <taxon>Bacteria</taxon>
        <taxon>Pseudomonadati</taxon>
        <taxon>Campylobacterota</taxon>
        <taxon>Epsilonproteobacteria</taxon>
        <taxon>Campylobacterales</taxon>
        <taxon>Campylobacteraceae</taxon>
        <taxon>Campylobacter</taxon>
    </lineage>
</organism>
<evidence type="ECO:0000256" key="8">
    <source>
        <dbReference type="ARBA" id="ARBA00023251"/>
    </source>
</evidence>
<name>A0A0A8HBI3_9BACT</name>
<evidence type="ECO:0000256" key="4">
    <source>
        <dbReference type="ARBA" id="ARBA00022737"/>
    </source>
</evidence>
<dbReference type="SMART" id="SM00671">
    <property type="entry name" value="SEL1"/>
    <property type="match status" value="2"/>
</dbReference>
<protein>
    <recommendedName>
        <fullName evidence="3">beta-lactamase</fullName>
        <ecNumber evidence="3">3.5.2.6</ecNumber>
    </recommendedName>
</protein>
<evidence type="ECO:0000256" key="6">
    <source>
        <dbReference type="ARBA" id="ARBA00022803"/>
    </source>
</evidence>
<dbReference type="RefSeq" id="WP_052243009.1">
    <property type="nucleotide sequence ID" value="NZ_CP007772.1"/>
</dbReference>
<sequence>MFKIILFVGLVFGVSYADKIDDLKNSCDKGEAKTCRDLAYMYEEGRGKVYKNKYKAIKFYKEACDKNDATACNRLGVIYRDGINVKKSYFRAKKYFDKACDLGNNMGCIWERKIQKNKIKDILDSK</sequence>
<dbReference type="KEGG" id="csm:CSUB8521_1530"/>
<evidence type="ECO:0000256" key="1">
    <source>
        <dbReference type="ARBA" id="ARBA00001526"/>
    </source>
</evidence>
<dbReference type="PANTHER" id="PTHR13891">
    <property type="entry name" value="CYTOCHROME C OXIDASE ASSEMBLY FACTOR 7"/>
    <property type="match status" value="1"/>
</dbReference>
<dbReference type="SUPFAM" id="SSF81901">
    <property type="entry name" value="HCP-like"/>
    <property type="match status" value="1"/>
</dbReference>
<dbReference type="Pfam" id="PF08238">
    <property type="entry name" value="Sel1"/>
    <property type="match status" value="2"/>
</dbReference>
<keyword evidence="6" id="KW-0802">TPR repeat</keyword>
<dbReference type="EMBL" id="CP007772">
    <property type="protein sequence ID" value="AJC91347.1"/>
    <property type="molecule type" value="Genomic_DNA"/>
</dbReference>
<comment type="catalytic activity">
    <reaction evidence="1">
        <text>a beta-lactam + H2O = a substituted beta-amino acid</text>
        <dbReference type="Rhea" id="RHEA:20401"/>
        <dbReference type="ChEBI" id="CHEBI:15377"/>
        <dbReference type="ChEBI" id="CHEBI:35627"/>
        <dbReference type="ChEBI" id="CHEBI:140347"/>
        <dbReference type="EC" id="3.5.2.6"/>
    </reaction>
</comment>
<evidence type="ECO:0000256" key="5">
    <source>
        <dbReference type="ARBA" id="ARBA00022801"/>
    </source>
</evidence>
<reference evidence="9 10" key="1">
    <citation type="journal article" date="2014" name="Genome Biol. Evol.">
        <title>Comparative Genomics of the Campylobacter lari Group.</title>
        <authorList>
            <person name="Miller W.G."/>
            <person name="Yee E."/>
            <person name="Chapman M.H."/>
            <person name="Smith T.P."/>
            <person name="Bono J.L."/>
            <person name="Huynh S."/>
            <person name="Parker C.T."/>
            <person name="Vandamme P."/>
            <person name="Luong K."/>
            <person name="Korlach J."/>
        </authorList>
    </citation>
    <scope>NUCLEOTIDE SEQUENCE [LARGE SCALE GENOMIC DNA]</scope>
    <source>
        <strain evidence="9 10">LMG 24374</strain>
    </source>
</reference>
<dbReference type="GO" id="GO:0046677">
    <property type="term" value="P:response to antibiotic"/>
    <property type="evidence" value="ECO:0007669"/>
    <property type="project" value="UniProtKB-KW"/>
</dbReference>
<dbReference type="InterPro" id="IPR011990">
    <property type="entry name" value="TPR-like_helical_dom_sf"/>
</dbReference>
<evidence type="ECO:0000313" key="9">
    <source>
        <dbReference type="EMBL" id="AJC91347.1"/>
    </source>
</evidence>
<dbReference type="InterPro" id="IPR006597">
    <property type="entry name" value="Sel1-like"/>
</dbReference>
<dbReference type="GO" id="GO:0008800">
    <property type="term" value="F:beta-lactamase activity"/>
    <property type="evidence" value="ECO:0007669"/>
    <property type="project" value="UniProtKB-EC"/>
</dbReference>
<evidence type="ECO:0000256" key="3">
    <source>
        <dbReference type="ARBA" id="ARBA00012865"/>
    </source>
</evidence>
<dbReference type="HOGENOM" id="CLU_1977484_0_0_7"/>
<evidence type="ECO:0000313" key="10">
    <source>
        <dbReference type="Proteomes" id="UP000031135"/>
    </source>
</evidence>
<dbReference type="Gene3D" id="1.25.40.10">
    <property type="entry name" value="Tetratricopeptide repeat domain"/>
    <property type="match status" value="1"/>
</dbReference>
<accession>A0A0A8HBI3</accession>
<keyword evidence="5" id="KW-0378">Hydrolase</keyword>
<dbReference type="OrthoDB" id="5357698at2"/>
<keyword evidence="7" id="KW-1015">Disulfide bond</keyword>
<evidence type="ECO:0000256" key="7">
    <source>
        <dbReference type="ARBA" id="ARBA00023157"/>
    </source>
</evidence>
<keyword evidence="4" id="KW-0677">Repeat</keyword>
<dbReference type="InterPro" id="IPR040239">
    <property type="entry name" value="HcpB-like"/>
</dbReference>
<dbReference type="EC" id="3.5.2.6" evidence="3"/>
<keyword evidence="8" id="KW-0046">Antibiotic resistance</keyword>
<dbReference type="Proteomes" id="UP000031135">
    <property type="component" value="Chromosome"/>
</dbReference>
<dbReference type="PANTHER" id="PTHR13891:SF1">
    <property type="entry name" value="CYTOCHROME C OXIDASE ASSEMBLY FACTOR 7"/>
    <property type="match status" value="1"/>
</dbReference>
<gene>
    <name evidence="9" type="ORF">CSUB8521_1530</name>
</gene>
<dbReference type="AlphaFoldDB" id="A0A0A8HBI3"/>
<proteinExistence type="inferred from homology"/>
<comment type="similarity">
    <text evidence="2">Belongs to the hcp beta-lactamase family.</text>
</comment>
<evidence type="ECO:0000256" key="2">
    <source>
        <dbReference type="ARBA" id="ARBA00008486"/>
    </source>
</evidence>